<evidence type="ECO:0000313" key="3">
    <source>
        <dbReference type="Proteomes" id="UP000017818"/>
    </source>
</evidence>
<name>V9HP63_9FIRM</name>
<dbReference type="GO" id="GO:0006313">
    <property type="term" value="P:DNA transposition"/>
    <property type="evidence" value="ECO:0007669"/>
    <property type="project" value="InterPro"/>
</dbReference>
<feature type="coiled-coil region" evidence="1">
    <location>
        <begin position="56"/>
        <end position="83"/>
    </location>
</feature>
<organism evidence="2 3">
    <name type="scientific">Peptoanaerobacter stomatis</name>
    <dbReference type="NCBI Taxonomy" id="796937"/>
    <lineage>
        <taxon>Bacteria</taxon>
        <taxon>Bacillati</taxon>
        <taxon>Bacillota</taxon>
        <taxon>Clostridia</taxon>
        <taxon>Peptostreptococcales</taxon>
        <taxon>Filifactoraceae</taxon>
        <taxon>Peptoanaerobacter</taxon>
    </lineage>
</organism>
<dbReference type="InterPro" id="IPR009057">
    <property type="entry name" value="Homeodomain-like_sf"/>
</dbReference>
<keyword evidence="1" id="KW-0175">Coiled coil</keyword>
<accession>V9HP63</accession>
<dbReference type="Proteomes" id="UP000017818">
    <property type="component" value="Unassembled WGS sequence"/>
</dbReference>
<dbReference type="Pfam" id="PF01527">
    <property type="entry name" value="HTH_Tnp_1"/>
    <property type="match status" value="1"/>
</dbReference>
<sequence>MFMQKNYYDEDFKKSIVSLYHNGKSQTQLSKEYGISLSAINKWVKRYSEIKTEDGDIFTAQQIKELQKRNAQLEEENLILKKAIAIFTPHSKND</sequence>
<evidence type="ECO:0000256" key="1">
    <source>
        <dbReference type="SAM" id="Coils"/>
    </source>
</evidence>
<dbReference type="InterPro" id="IPR002514">
    <property type="entry name" value="Transposase_8"/>
</dbReference>
<dbReference type="AlphaFoldDB" id="V9HP63"/>
<protein>
    <recommendedName>
        <fullName evidence="4">Transposase</fullName>
    </recommendedName>
</protein>
<dbReference type="EMBL" id="AFZF02000006">
    <property type="protein sequence ID" value="EHL14998.1"/>
    <property type="molecule type" value="Genomic_DNA"/>
</dbReference>
<dbReference type="GO" id="GO:0004803">
    <property type="term" value="F:transposase activity"/>
    <property type="evidence" value="ECO:0007669"/>
    <property type="project" value="InterPro"/>
</dbReference>
<dbReference type="Gene3D" id="1.10.10.60">
    <property type="entry name" value="Homeodomain-like"/>
    <property type="match status" value="1"/>
</dbReference>
<reference evidence="2 3" key="1">
    <citation type="submission" date="2012-05" db="EMBL/GenBank/DDBJ databases">
        <title>The Genome Sequence of Eubacteriaceae bacterium CM2.</title>
        <authorList>
            <consortium name="The Broad Institute Genome Sequencing Platform"/>
            <person name="Earl A."/>
            <person name="Ward D."/>
            <person name="Feldgarden M."/>
            <person name="Gevers D."/>
            <person name="Sizova M."/>
            <person name="Hazen A."/>
            <person name="Epstein S."/>
            <person name="Walker B."/>
            <person name="Young S.K."/>
            <person name="Zeng Q."/>
            <person name="Gargeya S."/>
            <person name="Fitzgerald M."/>
            <person name="Haas B."/>
            <person name="Abouelleil A."/>
            <person name="Alvarado L."/>
            <person name="Arachchi H.M."/>
            <person name="Berlin A."/>
            <person name="Chapman S.B."/>
            <person name="Goldberg J."/>
            <person name="Griggs A."/>
            <person name="Gujja S."/>
            <person name="Hansen M."/>
            <person name="Howarth C."/>
            <person name="Imamovic A."/>
            <person name="Larimer J."/>
            <person name="McCowen C."/>
            <person name="Montmayeur A."/>
            <person name="Murphy C."/>
            <person name="Neiman D."/>
            <person name="Pearson M."/>
            <person name="Priest M."/>
            <person name="Roberts A."/>
            <person name="Saif S."/>
            <person name="Shea T."/>
            <person name="Sisk P."/>
            <person name="Sykes S."/>
            <person name="Wortman J."/>
            <person name="Nusbaum C."/>
            <person name="Birren B."/>
        </authorList>
    </citation>
    <scope>NUCLEOTIDE SEQUENCE [LARGE SCALE GENOMIC DNA]</scope>
    <source>
        <strain evidence="2 3">CM2</strain>
    </source>
</reference>
<gene>
    <name evidence="2" type="ORF">HMPREF9630_00776</name>
</gene>
<dbReference type="HOGENOM" id="CLU_027402_33_1_9"/>
<proteinExistence type="predicted"/>
<comment type="caution">
    <text evidence="2">The sequence shown here is derived from an EMBL/GenBank/DDBJ whole genome shotgun (WGS) entry which is preliminary data.</text>
</comment>
<evidence type="ECO:0000313" key="2">
    <source>
        <dbReference type="EMBL" id="EHL14998.1"/>
    </source>
</evidence>
<evidence type="ECO:0008006" key="4">
    <source>
        <dbReference type="Google" id="ProtNLM"/>
    </source>
</evidence>
<dbReference type="SUPFAM" id="SSF46689">
    <property type="entry name" value="Homeodomain-like"/>
    <property type="match status" value="1"/>
</dbReference>
<dbReference type="GO" id="GO:0003677">
    <property type="term" value="F:DNA binding"/>
    <property type="evidence" value="ECO:0007669"/>
    <property type="project" value="InterPro"/>
</dbReference>